<accession>A0A1B7LGU2</accession>
<protein>
    <submittedName>
        <fullName evidence="1">Uncharacterized protein</fullName>
    </submittedName>
</protein>
<dbReference type="RefSeq" id="WP_151191820.1">
    <property type="nucleotide sequence ID" value="NZ_LYVF01000069.1"/>
</dbReference>
<proteinExistence type="predicted"/>
<keyword evidence="2" id="KW-1185">Reference proteome</keyword>
<name>A0A1B7LGU2_9FIRM</name>
<sequence>MLPSMKMKNNKEKAYQAANRISGILKKYGDQMDLADLVDVMEHLRQLVMLSGACCPDEFEVVRVS</sequence>
<gene>
    <name evidence="1" type="ORF">A6M21_07050</name>
</gene>
<dbReference type="Proteomes" id="UP000078532">
    <property type="component" value="Unassembled WGS sequence"/>
</dbReference>
<dbReference type="EMBL" id="LYVF01000069">
    <property type="protein sequence ID" value="OAT85290.1"/>
    <property type="molecule type" value="Genomic_DNA"/>
</dbReference>
<reference evidence="1 2" key="1">
    <citation type="submission" date="2016-04" db="EMBL/GenBank/DDBJ databases">
        <authorList>
            <person name="Evans L.H."/>
            <person name="Alamgir A."/>
            <person name="Owens N."/>
            <person name="Weber N.D."/>
            <person name="Virtaneva K."/>
            <person name="Barbian K."/>
            <person name="Babar A."/>
            <person name="Rosenke K."/>
        </authorList>
    </citation>
    <scope>NUCLEOTIDE SEQUENCE [LARGE SCALE GENOMIC DNA]</scope>
    <source>
        <strain evidence="1 2">LMa1</strain>
    </source>
</reference>
<evidence type="ECO:0000313" key="2">
    <source>
        <dbReference type="Proteomes" id="UP000078532"/>
    </source>
</evidence>
<evidence type="ECO:0000313" key="1">
    <source>
        <dbReference type="EMBL" id="OAT85290.1"/>
    </source>
</evidence>
<dbReference type="AlphaFoldDB" id="A0A1B7LGU2"/>
<organism evidence="1 2">
    <name type="scientific">Desulfotomaculum copahuensis</name>
    <dbReference type="NCBI Taxonomy" id="1838280"/>
    <lineage>
        <taxon>Bacteria</taxon>
        <taxon>Bacillati</taxon>
        <taxon>Bacillota</taxon>
        <taxon>Clostridia</taxon>
        <taxon>Eubacteriales</taxon>
        <taxon>Desulfotomaculaceae</taxon>
        <taxon>Desulfotomaculum</taxon>
    </lineage>
</organism>
<comment type="caution">
    <text evidence="1">The sequence shown here is derived from an EMBL/GenBank/DDBJ whole genome shotgun (WGS) entry which is preliminary data.</text>
</comment>